<evidence type="ECO:0000256" key="1">
    <source>
        <dbReference type="SAM" id="MobiDB-lite"/>
    </source>
</evidence>
<feature type="region of interest" description="Disordered" evidence="1">
    <location>
        <begin position="148"/>
        <end position="176"/>
    </location>
</feature>
<evidence type="ECO:0000313" key="4">
    <source>
        <dbReference type="Proteomes" id="UP000248311"/>
    </source>
</evidence>
<dbReference type="EMBL" id="QJTE01000003">
    <property type="protein sequence ID" value="PYE83903.1"/>
    <property type="molecule type" value="Genomic_DNA"/>
</dbReference>
<feature type="compositionally biased region" description="Polar residues" evidence="1">
    <location>
        <begin position="156"/>
        <end position="174"/>
    </location>
</feature>
<feature type="compositionally biased region" description="Polar residues" evidence="1">
    <location>
        <begin position="241"/>
        <end position="267"/>
    </location>
</feature>
<feature type="compositionally biased region" description="Low complexity" evidence="1">
    <location>
        <begin position="31"/>
        <end position="49"/>
    </location>
</feature>
<protein>
    <submittedName>
        <fullName evidence="3">YfdX protein</fullName>
    </submittedName>
</protein>
<gene>
    <name evidence="3" type="ORF">DFP88_103264</name>
</gene>
<dbReference type="AlphaFoldDB" id="A0A318SQE8"/>
<keyword evidence="4" id="KW-1185">Reference proteome</keyword>
<feature type="signal peptide" evidence="2">
    <location>
        <begin position="1"/>
        <end position="25"/>
    </location>
</feature>
<keyword evidence="2" id="KW-0732">Signal</keyword>
<feature type="compositionally biased region" description="Polar residues" evidence="1">
    <location>
        <begin position="108"/>
        <end position="126"/>
    </location>
</feature>
<feature type="region of interest" description="Disordered" evidence="1">
    <location>
        <begin position="231"/>
        <end position="267"/>
    </location>
</feature>
<dbReference type="Proteomes" id="UP000248311">
    <property type="component" value="Unassembled WGS sequence"/>
</dbReference>
<organism evidence="3 4">
    <name type="scientific">Pseudoroseicyclus aestuarii</name>
    <dbReference type="NCBI Taxonomy" id="1795041"/>
    <lineage>
        <taxon>Bacteria</taxon>
        <taxon>Pseudomonadati</taxon>
        <taxon>Pseudomonadota</taxon>
        <taxon>Alphaproteobacteria</taxon>
        <taxon>Rhodobacterales</taxon>
        <taxon>Paracoccaceae</taxon>
        <taxon>Pseudoroseicyclus</taxon>
    </lineage>
</organism>
<feature type="chain" id="PRO_5016335021" evidence="2">
    <location>
        <begin position="26"/>
        <end position="267"/>
    </location>
</feature>
<feature type="region of interest" description="Disordered" evidence="1">
    <location>
        <begin position="108"/>
        <end position="127"/>
    </location>
</feature>
<comment type="caution">
    <text evidence="3">The sequence shown here is derived from an EMBL/GenBank/DDBJ whole genome shotgun (WGS) entry which is preliminary data.</text>
</comment>
<accession>A0A318SQE8</accession>
<proteinExistence type="predicted"/>
<dbReference type="RefSeq" id="WP_181418621.1">
    <property type="nucleotide sequence ID" value="NZ_QJTE01000003.1"/>
</dbReference>
<sequence>MKRNTLLGTAMAVLMSSAAVVPAFAQDTATSSGQTTQQATEQTAPAQSQNGATNGGDRTAPFDFQVSSDAASGLRDVQLAQIALMTNRTDNLSDILDRAQTAFQNASGDAVSTDQLTQKADGSSVTGAGALSGDAYFPVAMSTMLSERASLHPQDDSASQSTANADGASQTGKPTSLFGIDEIDLRDTVTLLPQQATLTALDDATKAAQDSDWDGVRTALASIQGSLILGTSDARGVPSGDQAQAQVHNTSAPADDAATQQSQVTSH</sequence>
<evidence type="ECO:0000256" key="2">
    <source>
        <dbReference type="SAM" id="SignalP"/>
    </source>
</evidence>
<reference evidence="3 4" key="1">
    <citation type="submission" date="2018-06" db="EMBL/GenBank/DDBJ databases">
        <title>Genomic Encyclopedia of Type Strains, Phase III (KMG-III): the genomes of soil and plant-associated and newly described type strains.</title>
        <authorList>
            <person name="Whitman W."/>
        </authorList>
    </citation>
    <scope>NUCLEOTIDE SEQUENCE [LARGE SCALE GENOMIC DNA]</scope>
    <source>
        <strain evidence="3 4">CECT 9025</strain>
    </source>
</reference>
<name>A0A318SQE8_9RHOB</name>
<evidence type="ECO:0000313" key="3">
    <source>
        <dbReference type="EMBL" id="PYE83903.1"/>
    </source>
</evidence>
<feature type="region of interest" description="Disordered" evidence="1">
    <location>
        <begin position="31"/>
        <end position="60"/>
    </location>
</feature>